<sequence length="70" mass="8362">MFLCELLHCVQKIMRDPMIYHLKESPVLTSIFYFLQCCCPFFSVEHLHVNHWESLHLSIILYFSLTLQSS</sequence>
<dbReference type="AlphaFoldDB" id="A0A0V0GHL0"/>
<organism evidence="1">
    <name type="scientific">Solanum chacoense</name>
    <name type="common">Chaco potato</name>
    <dbReference type="NCBI Taxonomy" id="4108"/>
    <lineage>
        <taxon>Eukaryota</taxon>
        <taxon>Viridiplantae</taxon>
        <taxon>Streptophyta</taxon>
        <taxon>Embryophyta</taxon>
        <taxon>Tracheophyta</taxon>
        <taxon>Spermatophyta</taxon>
        <taxon>Magnoliopsida</taxon>
        <taxon>eudicotyledons</taxon>
        <taxon>Gunneridae</taxon>
        <taxon>Pentapetalae</taxon>
        <taxon>asterids</taxon>
        <taxon>lamiids</taxon>
        <taxon>Solanales</taxon>
        <taxon>Solanaceae</taxon>
        <taxon>Solanoideae</taxon>
        <taxon>Solaneae</taxon>
        <taxon>Solanum</taxon>
    </lineage>
</organism>
<evidence type="ECO:0000313" key="1">
    <source>
        <dbReference type="EMBL" id="JAP07191.1"/>
    </source>
</evidence>
<reference evidence="1" key="1">
    <citation type="submission" date="2015-12" db="EMBL/GenBank/DDBJ databases">
        <title>Gene expression during late stages of embryo sac development: a critical building block for successful pollen-pistil interactions.</title>
        <authorList>
            <person name="Liu Y."/>
            <person name="Joly V."/>
            <person name="Sabar M."/>
            <person name="Matton D.P."/>
        </authorList>
    </citation>
    <scope>NUCLEOTIDE SEQUENCE</scope>
</reference>
<accession>A0A0V0GHL0</accession>
<name>A0A0V0GHL0_SOLCH</name>
<protein>
    <submittedName>
        <fullName evidence="1">Putative ovule protein</fullName>
    </submittedName>
</protein>
<proteinExistence type="predicted"/>
<dbReference type="EMBL" id="GEDG01039275">
    <property type="protein sequence ID" value="JAP07191.1"/>
    <property type="molecule type" value="Transcribed_RNA"/>
</dbReference>